<gene>
    <name evidence="1" type="ORF">AAAT04_00205</name>
</gene>
<dbReference type="RefSeq" id="WP_118669644.1">
    <property type="nucleotide sequence ID" value="NZ_JBBNFM010000001.1"/>
</dbReference>
<organism evidence="1 2">
    <name type="scientific">Coprococcus ammoniilyticus</name>
    <dbReference type="NCBI Taxonomy" id="2981785"/>
    <lineage>
        <taxon>Bacteria</taxon>
        <taxon>Bacillati</taxon>
        <taxon>Bacillota</taxon>
        <taxon>Clostridia</taxon>
        <taxon>Lachnospirales</taxon>
        <taxon>Lachnospiraceae</taxon>
        <taxon>Coprococcus</taxon>
    </lineage>
</organism>
<name>A0ABV1EGS9_9FIRM</name>
<dbReference type="Proteomes" id="UP001482186">
    <property type="component" value="Unassembled WGS sequence"/>
</dbReference>
<evidence type="ECO:0008006" key="3">
    <source>
        <dbReference type="Google" id="ProtNLM"/>
    </source>
</evidence>
<sequence length="258" mass="30560">MNYFIEGIQGSGKTTMLEKMTQDNPKLKAYREGDFSPVELAWCAYVSHSQYEIIIKKYANLAGEIKKNTVKEGEMYIITYTRIITDIPDFHKELEQYEIYNGLKSKAEFEEIVLSRFTSWSEDNQLFECSIFQNIIENQILYLQMNDDEIVDFYRRVKDTLKGKKYKIIYLSVDNVREAEEIIKKERSDEAGNEMWFPVMIKYLEGAPFFKAHGYIGMEGLVKHLEHRVDLERRILREVFEGYYEIIERKIGLENTNI</sequence>
<comment type="caution">
    <text evidence="1">The sequence shown here is derived from an EMBL/GenBank/DDBJ whole genome shotgun (WGS) entry which is preliminary data.</text>
</comment>
<evidence type="ECO:0000313" key="1">
    <source>
        <dbReference type="EMBL" id="MEQ2452468.1"/>
    </source>
</evidence>
<dbReference type="EMBL" id="JBBNFM010000001">
    <property type="protein sequence ID" value="MEQ2452468.1"/>
    <property type="molecule type" value="Genomic_DNA"/>
</dbReference>
<evidence type="ECO:0000313" key="2">
    <source>
        <dbReference type="Proteomes" id="UP001482186"/>
    </source>
</evidence>
<proteinExistence type="predicted"/>
<keyword evidence="2" id="KW-1185">Reference proteome</keyword>
<protein>
    <recommendedName>
        <fullName evidence="3">Deoxynucleoside kinase domain-containing protein</fullName>
    </recommendedName>
</protein>
<accession>A0ABV1EGS9</accession>
<reference evidence="1 2" key="1">
    <citation type="submission" date="2024-04" db="EMBL/GenBank/DDBJ databases">
        <title>Human intestinal bacterial collection.</title>
        <authorList>
            <person name="Pauvert C."/>
            <person name="Hitch T.C.A."/>
            <person name="Clavel T."/>
        </authorList>
    </citation>
    <scope>NUCLEOTIDE SEQUENCE [LARGE SCALE GENOMIC DNA]</scope>
    <source>
        <strain evidence="1 2">CLA-AA-H141</strain>
    </source>
</reference>